<evidence type="ECO:0000313" key="1">
    <source>
        <dbReference type="EMBL" id="CAG7835076.1"/>
    </source>
</evidence>
<dbReference type="Proteomes" id="UP000708208">
    <property type="component" value="Unassembled WGS sequence"/>
</dbReference>
<dbReference type="EMBL" id="CAJVCH010570508">
    <property type="protein sequence ID" value="CAG7835076.1"/>
    <property type="molecule type" value="Genomic_DNA"/>
</dbReference>
<accession>A0A8J2LPM3</accession>
<keyword evidence="2" id="KW-1185">Reference proteome</keyword>
<dbReference type="AlphaFoldDB" id="A0A8J2LPM3"/>
<evidence type="ECO:0000313" key="2">
    <source>
        <dbReference type="Proteomes" id="UP000708208"/>
    </source>
</evidence>
<name>A0A8J2LPM3_9HEXA</name>
<reference evidence="1" key="1">
    <citation type="submission" date="2021-06" db="EMBL/GenBank/DDBJ databases">
        <authorList>
            <person name="Hodson N. C."/>
            <person name="Mongue J. A."/>
            <person name="Jaron S. K."/>
        </authorList>
    </citation>
    <scope>NUCLEOTIDE SEQUENCE</scope>
</reference>
<gene>
    <name evidence="1" type="ORF">AFUS01_LOCUS44500</name>
</gene>
<organism evidence="1 2">
    <name type="scientific">Allacma fusca</name>
    <dbReference type="NCBI Taxonomy" id="39272"/>
    <lineage>
        <taxon>Eukaryota</taxon>
        <taxon>Metazoa</taxon>
        <taxon>Ecdysozoa</taxon>
        <taxon>Arthropoda</taxon>
        <taxon>Hexapoda</taxon>
        <taxon>Collembola</taxon>
        <taxon>Symphypleona</taxon>
        <taxon>Sminthuridae</taxon>
        <taxon>Allacma</taxon>
    </lineage>
</organism>
<comment type="caution">
    <text evidence="1">The sequence shown here is derived from an EMBL/GenBank/DDBJ whole genome shotgun (WGS) entry which is preliminary data.</text>
</comment>
<proteinExistence type="predicted"/>
<sequence length="293" mass="32598">MESCDCFHSNEDMKFSSPVTVVGGEYLNVSRTNNQVRQIEDASQVLTRNGLKLKNRESRIARRNRINQRRVGKRSSLRLNKPLTSVLKVTRASRQAADLCNGMNVDGNPSKKLLFMLSLGLVPKTDKFHGPVVQLGGFKSSSCEVSKNLKPITYQNAKENLEDGSLRSRCKMQGVNTHSLPERKLRSNQHMNKIADFKPQRTAISVCKQRTNTDSKISQTISNCAETVVDSTRPMPVWVGGLVSSPLLVPWSPALSHPIKQIKEGVTSMYKGLPLSRKLESVVLVPTISCPRN</sequence>
<protein>
    <submittedName>
        <fullName evidence="1">Uncharacterized protein</fullName>
    </submittedName>
</protein>